<dbReference type="Proteomes" id="UP001165121">
    <property type="component" value="Unassembled WGS sequence"/>
</dbReference>
<name>A0A9W6TLV8_9STRA</name>
<reference evidence="1" key="1">
    <citation type="submission" date="2023-04" db="EMBL/GenBank/DDBJ databases">
        <title>Phytophthora fragariaefolia NBRC 109709.</title>
        <authorList>
            <person name="Ichikawa N."/>
            <person name="Sato H."/>
            <person name="Tonouchi N."/>
        </authorList>
    </citation>
    <scope>NUCLEOTIDE SEQUENCE</scope>
    <source>
        <strain evidence="1">NBRC 109709</strain>
    </source>
</reference>
<evidence type="ECO:0000313" key="1">
    <source>
        <dbReference type="EMBL" id="GMF15829.1"/>
    </source>
</evidence>
<comment type="caution">
    <text evidence="1">The sequence shown here is derived from an EMBL/GenBank/DDBJ whole genome shotgun (WGS) entry which is preliminary data.</text>
</comment>
<protein>
    <submittedName>
        <fullName evidence="1">Unnamed protein product</fullName>
    </submittedName>
</protein>
<gene>
    <name evidence="1" type="ORF">Pfra01_000057300</name>
</gene>
<organism evidence="1 2">
    <name type="scientific">Phytophthora fragariaefolia</name>
    <dbReference type="NCBI Taxonomy" id="1490495"/>
    <lineage>
        <taxon>Eukaryota</taxon>
        <taxon>Sar</taxon>
        <taxon>Stramenopiles</taxon>
        <taxon>Oomycota</taxon>
        <taxon>Peronosporomycetes</taxon>
        <taxon>Peronosporales</taxon>
        <taxon>Peronosporaceae</taxon>
        <taxon>Phytophthora</taxon>
    </lineage>
</organism>
<accession>A0A9W6TLV8</accession>
<dbReference type="AlphaFoldDB" id="A0A9W6TLV8"/>
<proteinExistence type="predicted"/>
<dbReference type="OrthoDB" id="122381at2759"/>
<sequence length="184" mass="20466">MGVNESTSMKTSNPLCGATAAFGQTVRFHALLGPPSHIKAMTIHARETIYVLEVQTNDMARIQAYAYGDRPLKTGKSIQTGTINRLSTTTGLQLLQELISSGILPIVLVLRWKPSDNHFQAVTYDPEGYRCYSDQLEHLVNKRNQIIVNYGGQILDGEPYDRIETAKAAAKVLKAMRKEVPQMF</sequence>
<dbReference type="EMBL" id="BSXT01000043">
    <property type="protein sequence ID" value="GMF15829.1"/>
    <property type="molecule type" value="Genomic_DNA"/>
</dbReference>
<evidence type="ECO:0000313" key="2">
    <source>
        <dbReference type="Proteomes" id="UP001165121"/>
    </source>
</evidence>
<keyword evidence="2" id="KW-1185">Reference proteome</keyword>